<comment type="similarity">
    <text evidence="2">Belongs to the PET117 family.</text>
</comment>
<evidence type="ECO:0000256" key="4">
    <source>
        <dbReference type="ARBA" id="ARBA00023128"/>
    </source>
</evidence>
<keyword evidence="6" id="KW-1185">Reference proteome</keyword>
<dbReference type="EMBL" id="JABBWD010000089">
    <property type="protein sequence ID" value="KAG1767173.1"/>
    <property type="molecule type" value="Genomic_DNA"/>
</dbReference>
<dbReference type="InterPro" id="IPR031568">
    <property type="entry name" value="Pet117"/>
</dbReference>
<evidence type="ECO:0000256" key="1">
    <source>
        <dbReference type="ARBA" id="ARBA00004173"/>
    </source>
</evidence>
<proteinExistence type="inferred from homology"/>
<comment type="subcellular location">
    <subcellularLocation>
        <location evidence="1">Mitochondrion</location>
    </subcellularLocation>
</comment>
<gene>
    <name evidence="5" type="ORF">EV702DRAFT_759645</name>
</gene>
<evidence type="ECO:0008006" key="7">
    <source>
        <dbReference type="Google" id="ProtNLM"/>
    </source>
</evidence>
<reference evidence="5" key="1">
    <citation type="journal article" date="2020" name="New Phytol.">
        <title>Comparative genomics reveals dynamic genome evolution in host specialist ectomycorrhizal fungi.</title>
        <authorList>
            <person name="Lofgren L.A."/>
            <person name="Nguyen N.H."/>
            <person name="Vilgalys R."/>
            <person name="Ruytinx J."/>
            <person name="Liao H.L."/>
            <person name="Branco S."/>
            <person name="Kuo A."/>
            <person name="LaButti K."/>
            <person name="Lipzen A."/>
            <person name="Andreopoulos W."/>
            <person name="Pangilinan J."/>
            <person name="Riley R."/>
            <person name="Hundley H."/>
            <person name="Na H."/>
            <person name="Barry K."/>
            <person name="Grigoriev I.V."/>
            <person name="Stajich J.E."/>
            <person name="Kennedy P.G."/>
        </authorList>
    </citation>
    <scope>NUCLEOTIDE SEQUENCE</scope>
    <source>
        <strain evidence="5">DOB743</strain>
    </source>
</reference>
<organism evidence="5 6">
    <name type="scientific">Suillus placidus</name>
    <dbReference type="NCBI Taxonomy" id="48579"/>
    <lineage>
        <taxon>Eukaryota</taxon>
        <taxon>Fungi</taxon>
        <taxon>Dikarya</taxon>
        <taxon>Basidiomycota</taxon>
        <taxon>Agaricomycotina</taxon>
        <taxon>Agaricomycetes</taxon>
        <taxon>Agaricomycetidae</taxon>
        <taxon>Boletales</taxon>
        <taxon>Suillineae</taxon>
        <taxon>Suillaceae</taxon>
        <taxon>Suillus</taxon>
    </lineage>
</organism>
<dbReference type="AlphaFoldDB" id="A0A9P6ZJ30"/>
<protein>
    <recommendedName>
        <fullName evidence="7">Cytochrome c oxidase assembly protein</fullName>
    </recommendedName>
</protein>
<name>A0A9P6ZJ30_9AGAM</name>
<dbReference type="GO" id="GO:0005739">
    <property type="term" value="C:mitochondrion"/>
    <property type="evidence" value="ECO:0007669"/>
    <property type="project" value="UniProtKB-SubCell"/>
</dbReference>
<evidence type="ECO:0000313" key="6">
    <source>
        <dbReference type="Proteomes" id="UP000714275"/>
    </source>
</evidence>
<evidence type="ECO:0000256" key="2">
    <source>
        <dbReference type="ARBA" id="ARBA00008197"/>
    </source>
</evidence>
<dbReference type="PANTHER" id="PTHR28163:SF1">
    <property type="entry name" value="PROTEIN PET117 HOMOLOG, MITOCHONDRIAL"/>
    <property type="match status" value="1"/>
</dbReference>
<evidence type="ECO:0000313" key="5">
    <source>
        <dbReference type="EMBL" id="KAG1767173.1"/>
    </source>
</evidence>
<comment type="caution">
    <text evidence="5">The sequence shown here is derived from an EMBL/GenBank/DDBJ whole genome shotgun (WGS) entry which is preliminary data.</text>
</comment>
<keyword evidence="4" id="KW-0496">Mitochondrion</keyword>
<dbReference type="Proteomes" id="UP000714275">
    <property type="component" value="Unassembled WGS sequence"/>
</dbReference>
<sequence length="92" mass="11039">MHLALIFPSHRMSTRAKATLAASFAFSSFIIWAVHYQQLREREDMFQGVIRDDARRLEKMRQREEEFRESSRKREMYEQVQNVVSSDQSNKI</sequence>
<dbReference type="OrthoDB" id="76305at2759"/>
<dbReference type="GO" id="GO:0033617">
    <property type="term" value="P:mitochondrial respiratory chain complex IV assembly"/>
    <property type="evidence" value="ECO:0007669"/>
    <property type="project" value="TreeGrafter"/>
</dbReference>
<keyword evidence="3" id="KW-0809">Transit peptide</keyword>
<evidence type="ECO:0000256" key="3">
    <source>
        <dbReference type="ARBA" id="ARBA00022946"/>
    </source>
</evidence>
<dbReference type="PANTHER" id="PTHR28163">
    <property type="entry name" value="PROTEIN PET117 HOMOLOG, MITOCHONDRIAL"/>
    <property type="match status" value="1"/>
</dbReference>
<accession>A0A9P6ZJ30</accession>
<dbReference type="Pfam" id="PF15786">
    <property type="entry name" value="PET117"/>
    <property type="match status" value="1"/>
</dbReference>